<dbReference type="Pfam" id="PF03942">
    <property type="entry name" value="DTW"/>
    <property type="match status" value="1"/>
</dbReference>
<dbReference type="EC" id="2.5.1.25" evidence="1"/>
<proteinExistence type="predicted"/>
<dbReference type="GO" id="GO:0016432">
    <property type="term" value="F:tRNA-uridine aminocarboxypropyltransferase activity"/>
    <property type="evidence" value="ECO:0007669"/>
    <property type="project" value="UniProtKB-EC"/>
</dbReference>
<keyword evidence="2" id="KW-0808">Transferase</keyword>
<keyword evidence="4" id="KW-0819">tRNA processing</keyword>
<dbReference type="SMART" id="SM01144">
    <property type="entry name" value="DTW"/>
    <property type="match status" value="1"/>
</dbReference>
<reference evidence="6 7" key="1">
    <citation type="submission" date="2016-06" db="EMBL/GenBank/DDBJ databases">
        <title>The sequenced genome of the ice-adhering bacterium Marinomonas primoryensis, from Antarctica.</title>
        <authorList>
            <person name="Graham L."/>
            <person name="Vance T.D.R."/>
            <person name="Davies P.L."/>
        </authorList>
    </citation>
    <scope>NUCLEOTIDE SEQUENCE [LARGE SCALE GENOMIC DNA]</scope>
    <source>
        <strain evidence="6 7">AceL</strain>
    </source>
</reference>
<evidence type="ECO:0000256" key="4">
    <source>
        <dbReference type="ARBA" id="ARBA00022694"/>
    </source>
</evidence>
<evidence type="ECO:0000256" key="1">
    <source>
        <dbReference type="ARBA" id="ARBA00012386"/>
    </source>
</evidence>
<dbReference type="AlphaFoldDB" id="A0A2Z4PWY8"/>
<evidence type="ECO:0000256" key="3">
    <source>
        <dbReference type="ARBA" id="ARBA00022691"/>
    </source>
</evidence>
<evidence type="ECO:0000313" key="7">
    <source>
        <dbReference type="Proteomes" id="UP000249898"/>
    </source>
</evidence>
<sequence length="152" mass="17837">MQIWLLTHSEELKKKTGTGKLVKEVLNNECDIIEWSRVMPSKTILDLSPENTILIYLCENEELKYHHDSGITVKNIIIIDGTWQQARKIYNQSPYLERFKHYEIADIKSVYSKRRNQKITGLCTAEVAIHLLAKYQHPAMSTLLDRFTEFNR</sequence>
<evidence type="ECO:0000259" key="5">
    <source>
        <dbReference type="SMART" id="SM01144"/>
    </source>
</evidence>
<name>A0A2Z4PWY8_9GAMM</name>
<gene>
    <name evidence="6" type="ORF">A8139_19710</name>
</gene>
<feature type="domain" description="DTW" evidence="5">
    <location>
        <begin position="1"/>
        <end position="152"/>
    </location>
</feature>
<accession>A0A2Z4PWY8</accession>
<protein>
    <recommendedName>
        <fullName evidence="1">tRNA-uridine aminocarboxypropyltransferase</fullName>
        <ecNumber evidence="1">2.5.1.25</ecNumber>
    </recommendedName>
</protein>
<dbReference type="GO" id="GO:0008033">
    <property type="term" value="P:tRNA processing"/>
    <property type="evidence" value="ECO:0007669"/>
    <property type="project" value="UniProtKB-KW"/>
</dbReference>
<dbReference type="PANTHER" id="PTHR21392:SF1">
    <property type="entry name" value="TRNA-URIDINE AMINOCARBOXYPROPYLTRANSFERASE"/>
    <property type="match status" value="1"/>
</dbReference>
<organism evidence="6 7">
    <name type="scientific">Marinomonas primoryensis</name>
    <dbReference type="NCBI Taxonomy" id="178399"/>
    <lineage>
        <taxon>Bacteria</taxon>
        <taxon>Pseudomonadati</taxon>
        <taxon>Pseudomonadota</taxon>
        <taxon>Gammaproteobacteria</taxon>
        <taxon>Oceanospirillales</taxon>
        <taxon>Oceanospirillaceae</taxon>
        <taxon>Marinomonas</taxon>
    </lineage>
</organism>
<dbReference type="EMBL" id="CP016181">
    <property type="protein sequence ID" value="AWY01930.1"/>
    <property type="molecule type" value="Genomic_DNA"/>
</dbReference>
<evidence type="ECO:0000256" key="2">
    <source>
        <dbReference type="ARBA" id="ARBA00022679"/>
    </source>
</evidence>
<dbReference type="PANTHER" id="PTHR21392">
    <property type="entry name" value="TRNA-URIDINE AMINOCARBOXYPROPYLTRANSFERASE 2"/>
    <property type="match status" value="1"/>
</dbReference>
<keyword evidence="3" id="KW-0949">S-adenosyl-L-methionine</keyword>
<dbReference type="InterPro" id="IPR039262">
    <property type="entry name" value="DTWD2/TAPT"/>
</dbReference>
<dbReference type="RefSeq" id="WP_112140840.1">
    <property type="nucleotide sequence ID" value="NZ_CAXBEN010000059.1"/>
</dbReference>
<dbReference type="Proteomes" id="UP000249898">
    <property type="component" value="Chromosome"/>
</dbReference>
<evidence type="ECO:0000313" key="6">
    <source>
        <dbReference type="EMBL" id="AWY01930.1"/>
    </source>
</evidence>
<dbReference type="OrthoDB" id="370626at2"/>
<dbReference type="InterPro" id="IPR005636">
    <property type="entry name" value="DTW"/>
</dbReference>